<evidence type="ECO:0000313" key="3">
    <source>
        <dbReference type="EMBL" id="KAK7194015.1"/>
    </source>
</evidence>
<accession>A0AAW0EM71</accession>
<keyword evidence="2" id="KW-1133">Transmembrane helix</keyword>
<feature type="transmembrane region" description="Helical" evidence="2">
    <location>
        <begin position="36"/>
        <end position="54"/>
    </location>
</feature>
<dbReference type="Proteomes" id="UP001430356">
    <property type="component" value="Unassembled WGS sequence"/>
</dbReference>
<name>A0AAW0EM71_9TRYP</name>
<comment type="caution">
    <text evidence="3">The sequence shown here is derived from an EMBL/GenBank/DDBJ whole genome shotgun (WGS) entry which is preliminary data.</text>
</comment>
<keyword evidence="4" id="KW-1185">Reference proteome</keyword>
<proteinExistence type="predicted"/>
<dbReference type="EMBL" id="JAECZO010000030">
    <property type="protein sequence ID" value="KAK7194015.1"/>
    <property type="molecule type" value="Genomic_DNA"/>
</dbReference>
<organism evidence="3 4">
    <name type="scientific">Novymonas esmeraldas</name>
    <dbReference type="NCBI Taxonomy" id="1808958"/>
    <lineage>
        <taxon>Eukaryota</taxon>
        <taxon>Discoba</taxon>
        <taxon>Euglenozoa</taxon>
        <taxon>Kinetoplastea</taxon>
        <taxon>Metakinetoplastina</taxon>
        <taxon>Trypanosomatida</taxon>
        <taxon>Trypanosomatidae</taxon>
        <taxon>Novymonas</taxon>
    </lineage>
</organism>
<keyword evidence="2" id="KW-0472">Membrane</keyword>
<gene>
    <name evidence="3" type="ORF">NESM_000313900</name>
</gene>
<feature type="region of interest" description="Disordered" evidence="1">
    <location>
        <begin position="1"/>
        <end position="22"/>
    </location>
</feature>
<sequence length="455" mass="49192">MRRRGDRSPVGRDAPAAAHVTRKKHHRSAYARRVRAFWIATGCFVVCACLYVYLGTSGSLPVSTTRHGVGTGKKNSLVLSERDVMALDLATSQVAKQATLPTLTNLIKSAVQLGGVYAALLAQIVAAQEQDDGGRALRELDVSDHHISSVGDALRRAADVSYTKLKAMLLGEASAELHMAPTSLVRTMHGWILGSVYLYSAVLPEYYLLEDSTPNHAVSLVRSVNLLSWSPRVHALPPAETAASGPAVVGYDVFNWSGGAACRRGLLGDVSLLKRFCESSFSAWPAVARRVAATYEELIALHPAYAPLRLHYAIAFSFLALDTAADASGRAEPLGEHTTKALGVLRRDREKLRGTHTHVDATHTSVLALLEVFLTPVGLRTAEHDEQLTAALHELRDCAAARTTLLEPTAWPGDVFPGEHRPPLLRAEQLSHLLMKAQVVLGDDHAALQPFRACV</sequence>
<feature type="compositionally biased region" description="Basic and acidic residues" evidence="1">
    <location>
        <begin position="1"/>
        <end position="10"/>
    </location>
</feature>
<reference evidence="3 4" key="1">
    <citation type="journal article" date="2021" name="MBio">
        <title>A New Model Trypanosomatid, Novymonas esmeraldas: Genomic Perception of Its 'Candidatus Pandoraea novymonadis' Endosymbiont.</title>
        <authorList>
            <person name="Zakharova A."/>
            <person name="Saura A."/>
            <person name="Butenko A."/>
            <person name="Podesvova L."/>
            <person name="Warmusova S."/>
            <person name="Kostygov A.Y."/>
            <person name="Nenarokova A."/>
            <person name="Lukes J."/>
            <person name="Opperdoes F.R."/>
            <person name="Yurchenko V."/>
        </authorList>
    </citation>
    <scope>NUCLEOTIDE SEQUENCE [LARGE SCALE GENOMIC DNA]</scope>
    <source>
        <strain evidence="3 4">E262AT.01</strain>
    </source>
</reference>
<protein>
    <submittedName>
        <fullName evidence="3">Uncharacterized protein</fullName>
    </submittedName>
</protein>
<evidence type="ECO:0000313" key="4">
    <source>
        <dbReference type="Proteomes" id="UP001430356"/>
    </source>
</evidence>
<evidence type="ECO:0000256" key="1">
    <source>
        <dbReference type="SAM" id="MobiDB-lite"/>
    </source>
</evidence>
<keyword evidence="2" id="KW-0812">Transmembrane</keyword>
<dbReference type="AlphaFoldDB" id="A0AAW0EM71"/>
<evidence type="ECO:0000256" key="2">
    <source>
        <dbReference type="SAM" id="Phobius"/>
    </source>
</evidence>